<keyword evidence="11" id="KW-1185">Reference proteome</keyword>
<evidence type="ECO:0000256" key="7">
    <source>
        <dbReference type="ARBA" id="ARBA00023198"/>
    </source>
</evidence>
<dbReference type="Gene3D" id="2.40.50.40">
    <property type="match status" value="2"/>
</dbReference>
<dbReference type="GO" id="GO:0008009">
    <property type="term" value="F:chemokine activity"/>
    <property type="evidence" value="ECO:0007669"/>
    <property type="project" value="InterPro"/>
</dbReference>
<dbReference type="PRINTS" id="PR00436">
    <property type="entry name" value="INTERLEUKIN8"/>
</dbReference>
<dbReference type="GO" id="GO:0006955">
    <property type="term" value="P:immune response"/>
    <property type="evidence" value="ECO:0007669"/>
    <property type="project" value="InterPro"/>
</dbReference>
<feature type="chain" id="PRO_5041490488" description="C-X-C motif chemokine" evidence="8">
    <location>
        <begin position="36"/>
        <end position="305"/>
    </location>
</feature>
<dbReference type="InterPro" id="IPR001089">
    <property type="entry name" value="Chemokine_CXC"/>
</dbReference>
<dbReference type="GO" id="GO:0006954">
    <property type="term" value="P:inflammatory response"/>
    <property type="evidence" value="ECO:0007669"/>
    <property type="project" value="UniProtKB-KW"/>
</dbReference>
<keyword evidence="4 8" id="KW-0964">Secreted</keyword>
<dbReference type="SMART" id="SM00199">
    <property type="entry name" value="SCY"/>
    <property type="match status" value="2"/>
</dbReference>
<dbReference type="AlphaFoldDB" id="A0AA40IA12"/>
<evidence type="ECO:0000259" key="9">
    <source>
        <dbReference type="SMART" id="SM00199"/>
    </source>
</evidence>
<gene>
    <name evidence="10" type="ORF">QTO34_008299</name>
</gene>
<comment type="subcellular location">
    <subcellularLocation>
        <location evidence="1 8">Secreted</location>
    </subcellularLocation>
</comment>
<keyword evidence="7" id="KW-0395">Inflammatory response</keyword>
<name>A0AA40IA12_CNENI</name>
<dbReference type="GO" id="GO:0008083">
    <property type="term" value="F:growth factor activity"/>
    <property type="evidence" value="ECO:0007669"/>
    <property type="project" value="UniProtKB-KW"/>
</dbReference>
<protein>
    <recommendedName>
        <fullName evidence="8">C-X-C motif chemokine</fullName>
    </recommendedName>
</protein>
<dbReference type="EMBL" id="JAULJE010000002">
    <property type="protein sequence ID" value="KAK1345834.1"/>
    <property type="molecule type" value="Genomic_DNA"/>
</dbReference>
<dbReference type="InterPro" id="IPR033899">
    <property type="entry name" value="CXC_Chemokine_domain"/>
</dbReference>
<organism evidence="10 11">
    <name type="scientific">Cnephaeus nilssonii</name>
    <name type="common">Northern bat</name>
    <name type="synonym">Eptesicus nilssonii</name>
    <dbReference type="NCBI Taxonomy" id="3371016"/>
    <lineage>
        <taxon>Eukaryota</taxon>
        <taxon>Metazoa</taxon>
        <taxon>Chordata</taxon>
        <taxon>Craniata</taxon>
        <taxon>Vertebrata</taxon>
        <taxon>Euteleostomi</taxon>
        <taxon>Mammalia</taxon>
        <taxon>Eutheria</taxon>
        <taxon>Laurasiatheria</taxon>
        <taxon>Chiroptera</taxon>
        <taxon>Yangochiroptera</taxon>
        <taxon>Vespertilionidae</taxon>
        <taxon>Cnephaeus</taxon>
    </lineage>
</organism>
<dbReference type="InterPro" id="IPR001811">
    <property type="entry name" value="Chemokine_IL8-like_dom"/>
</dbReference>
<feature type="signal peptide" evidence="8">
    <location>
        <begin position="1"/>
        <end position="35"/>
    </location>
</feature>
<keyword evidence="6" id="KW-1015">Disulfide bond</keyword>
<keyword evidence="3 8" id="KW-0202">Cytokine</keyword>
<dbReference type="PANTHER" id="PTHR12015">
    <property type="entry name" value="SMALL INDUCIBLE CYTOKINE A"/>
    <property type="match status" value="1"/>
</dbReference>
<keyword evidence="8" id="KW-0145">Chemotaxis</keyword>
<sequence length="305" mass="32404">MARTATAAAAPRAPRFLRAALLLLLLAAACRQAAAAPVVPAAAPVVTELRCQCLQTVQGIHPKIIQSVQVTSPGPHCDQTEVIATLKNGQKVCLNPASPLVKKILEKLLKNHEKQDNTENLSQIREDKGDMVTKYNMAPQHRSSELSPMARTATAAAAPRAPRFLRAALLLLLLAAACRQAAAAPVDPAAAPVVTELRCQCLQTVQGIHPKNIQSVQVTSPGSHCDQTEVIATLKNGQKVCLNPASPLVKKILNKMLNNTAMAQTLSLRFRWRRKLSVLLAQLATPATPIAAPCASAGPIVGITE</sequence>
<feature type="domain" description="Chemokine interleukin-8-like" evidence="9">
    <location>
        <begin position="48"/>
        <end position="108"/>
    </location>
</feature>
<evidence type="ECO:0000256" key="8">
    <source>
        <dbReference type="RuleBase" id="RU361149"/>
    </source>
</evidence>
<comment type="caution">
    <text evidence="10">The sequence shown here is derived from an EMBL/GenBank/DDBJ whole genome shotgun (WGS) entry which is preliminary data.</text>
</comment>
<comment type="similarity">
    <text evidence="2 8">Belongs to the intercrine alpha (chemokine CxC) family.</text>
</comment>
<dbReference type="GO" id="GO:0042119">
    <property type="term" value="P:neutrophil activation"/>
    <property type="evidence" value="ECO:0007669"/>
    <property type="project" value="UniProtKB-ARBA"/>
</dbReference>
<accession>A0AA40IA12</accession>
<feature type="domain" description="Chemokine interleukin-8-like" evidence="9">
    <location>
        <begin position="196"/>
        <end position="256"/>
    </location>
</feature>
<evidence type="ECO:0000256" key="6">
    <source>
        <dbReference type="ARBA" id="ARBA00023157"/>
    </source>
</evidence>
<evidence type="ECO:0000256" key="4">
    <source>
        <dbReference type="ARBA" id="ARBA00022525"/>
    </source>
</evidence>
<dbReference type="InterPro" id="IPR039809">
    <property type="entry name" value="Chemokine_b/g/d"/>
</dbReference>
<dbReference type="PROSITE" id="PS51257">
    <property type="entry name" value="PROKAR_LIPOPROTEIN"/>
    <property type="match status" value="1"/>
</dbReference>
<dbReference type="CDD" id="cd00273">
    <property type="entry name" value="Chemokine_CXC"/>
    <property type="match status" value="2"/>
</dbReference>
<evidence type="ECO:0000256" key="5">
    <source>
        <dbReference type="ARBA" id="ARBA00023030"/>
    </source>
</evidence>
<reference evidence="10" key="1">
    <citation type="submission" date="2023-06" db="EMBL/GenBank/DDBJ databases">
        <title>Reference genome for the Northern bat (Eptesicus nilssonii), a most northern bat species.</title>
        <authorList>
            <person name="Laine V.N."/>
            <person name="Pulliainen A.T."/>
            <person name="Lilley T.M."/>
        </authorList>
    </citation>
    <scope>NUCLEOTIDE SEQUENCE</scope>
    <source>
        <strain evidence="10">BLF_Eptnil</strain>
        <tissue evidence="10">Kidney</tissue>
    </source>
</reference>
<evidence type="ECO:0000256" key="1">
    <source>
        <dbReference type="ARBA" id="ARBA00004613"/>
    </source>
</evidence>
<dbReference type="Proteomes" id="UP001177744">
    <property type="component" value="Unassembled WGS sequence"/>
</dbReference>
<dbReference type="GO" id="GO:0005615">
    <property type="term" value="C:extracellular space"/>
    <property type="evidence" value="ECO:0007669"/>
    <property type="project" value="UniProtKB-UniRule"/>
</dbReference>
<dbReference type="PANTHER" id="PTHR12015:SF192">
    <property type="entry name" value="GROWTH-REGULATED ALPHA PROTEIN"/>
    <property type="match status" value="1"/>
</dbReference>
<dbReference type="GO" id="GO:0030593">
    <property type="term" value="P:neutrophil chemotaxis"/>
    <property type="evidence" value="ECO:0007669"/>
    <property type="project" value="UniProtKB-ARBA"/>
</dbReference>
<evidence type="ECO:0000313" key="11">
    <source>
        <dbReference type="Proteomes" id="UP001177744"/>
    </source>
</evidence>
<evidence type="ECO:0000256" key="2">
    <source>
        <dbReference type="ARBA" id="ARBA00010665"/>
    </source>
</evidence>
<proteinExistence type="inferred from homology"/>
<dbReference type="PRINTS" id="PR00437">
    <property type="entry name" value="SMALLCYTKCXC"/>
</dbReference>
<dbReference type="InterPro" id="IPR036048">
    <property type="entry name" value="Interleukin_8-like_sf"/>
</dbReference>
<keyword evidence="5" id="KW-0339">Growth factor</keyword>
<dbReference type="Pfam" id="PF00048">
    <property type="entry name" value="IL8"/>
    <property type="match status" value="2"/>
</dbReference>
<dbReference type="PROSITE" id="PS00471">
    <property type="entry name" value="SMALL_CYTOKINES_CXC"/>
    <property type="match status" value="2"/>
</dbReference>
<dbReference type="InterPro" id="IPR018048">
    <property type="entry name" value="Chemokine_CXC_CS"/>
</dbReference>
<keyword evidence="8" id="KW-0732">Signal</keyword>
<dbReference type="SUPFAM" id="SSF54117">
    <property type="entry name" value="Interleukin 8-like chemokines"/>
    <property type="match status" value="2"/>
</dbReference>
<evidence type="ECO:0000256" key="3">
    <source>
        <dbReference type="ARBA" id="ARBA00022514"/>
    </source>
</evidence>
<evidence type="ECO:0000313" key="10">
    <source>
        <dbReference type="EMBL" id="KAK1345834.1"/>
    </source>
</evidence>
<dbReference type="FunFam" id="2.40.50.40:FF:000004">
    <property type="entry name" value="C-X-C motif chemokine"/>
    <property type="match status" value="2"/>
</dbReference>